<name>A0AAV2F5N3_9ROSI</name>
<dbReference type="PANTHER" id="PTHR24559:SF444">
    <property type="entry name" value="REVERSE TRANSCRIPTASE DOMAIN-CONTAINING PROTEIN"/>
    <property type="match status" value="1"/>
</dbReference>
<proteinExistence type="predicted"/>
<evidence type="ECO:0000313" key="1">
    <source>
        <dbReference type="EMBL" id="CAL1393526.1"/>
    </source>
</evidence>
<dbReference type="Proteomes" id="UP001497516">
    <property type="component" value="Chromosome 6"/>
</dbReference>
<accession>A0AAV2F5N3</accession>
<gene>
    <name evidence="1" type="ORF">LTRI10_LOCUS34099</name>
</gene>
<sequence length="282" mass="31568">MGLQLNKCHPPSIYLVGFSKNQVPVLGILPLQVRIGNDQQTVENTINFHVIDCPSTYNCILGRPFLHQVRAIPSTLHLKLKFPTISGVGCVKGDQALARQCCEFSLKDGFVATMEAKDEVARPVPVDPDEEHTLEEGRTVRVSMAWPKNYLRQLLSLMIEYKELFAQGPEDMPGLDSKVVEHTLGIIPGSKPIQQKRRNFAWERRQAIAEEVIKLGQAGFISEVLYPTWLANVVMVKKANGQWRMCVDFTDLNKACPKDPYPLPKIDLLIDATAGHCHLSLS</sequence>
<dbReference type="EMBL" id="OZ034819">
    <property type="protein sequence ID" value="CAL1393526.1"/>
    <property type="molecule type" value="Genomic_DNA"/>
</dbReference>
<dbReference type="InterPro" id="IPR043502">
    <property type="entry name" value="DNA/RNA_pol_sf"/>
</dbReference>
<evidence type="ECO:0000313" key="2">
    <source>
        <dbReference type="Proteomes" id="UP001497516"/>
    </source>
</evidence>
<protein>
    <submittedName>
        <fullName evidence="1">Uncharacterized protein</fullName>
    </submittedName>
</protein>
<keyword evidence="2" id="KW-1185">Reference proteome</keyword>
<dbReference type="CDD" id="cd00303">
    <property type="entry name" value="retropepsin_like"/>
    <property type="match status" value="1"/>
</dbReference>
<dbReference type="SUPFAM" id="SSF56672">
    <property type="entry name" value="DNA/RNA polymerases"/>
    <property type="match status" value="1"/>
</dbReference>
<organism evidence="1 2">
    <name type="scientific">Linum trigynum</name>
    <dbReference type="NCBI Taxonomy" id="586398"/>
    <lineage>
        <taxon>Eukaryota</taxon>
        <taxon>Viridiplantae</taxon>
        <taxon>Streptophyta</taxon>
        <taxon>Embryophyta</taxon>
        <taxon>Tracheophyta</taxon>
        <taxon>Spermatophyta</taxon>
        <taxon>Magnoliopsida</taxon>
        <taxon>eudicotyledons</taxon>
        <taxon>Gunneridae</taxon>
        <taxon>Pentapetalae</taxon>
        <taxon>rosids</taxon>
        <taxon>fabids</taxon>
        <taxon>Malpighiales</taxon>
        <taxon>Linaceae</taxon>
        <taxon>Linum</taxon>
    </lineage>
</organism>
<reference evidence="1 2" key="1">
    <citation type="submission" date="2024-04" db="EMBL/GenBank/DDBJ databases">
        <authorList>
            <person name="Fracassetti M."/>
        </authorList>
    </citation>
    <scope>NUCLEOTIDE SEQUENCE [LARGE SCALE GENOMIC DNA]</scope>
</reference>
<dbReference type="AlphaFoldDB" id="A0AAV2F5N3"/>
<dbReference type="PANTHER" id="PTHR24559">
    <property type="entry name" value="TRANSPOSON TY3-I GAG-POL POLYPROTEIN"/>
    <property type="match status" value="1"/>
</dbReference>
<dbReference type="Gene3D" id="3.10.10.10">
    <property type="entry name" value="HIV Type 1 Reverse Transcriptase, subunit A, domain 1"/>
    <property type="match status" value="1"/>
</dbReference>
<dbReference type="InterPro" id="IPR053134">
    <property type="entry name" value="RNA-dir_DNA_polymerase"/>
</dbReference>